<keyword evidence="2" id="KW-1185">Reference proteome</keyword>
<gene>
    <name evidence="1" type="ORF">PsorP6_011027</name>
</gene>
<name>A0ACC0VWT5_9STRA</name>
<reference evidence="1 2" key="1">
    <citation type="journal article" date="2022" name="bioRxiv">
        <title>The genome of the oomycete Peronosclerospora sorghi, a cosmopolitan pathogen of maize and sorghum, is inflated with dispersed pseudogenes.</title>
        <authorList>
            <person name="Fletcher K."/>
            <person name="Martin F."/>
            <person name="Isakeit T."/>
            <person name="Cavanaugh K."/>
            <person name="Magill C."/>
            <person name="Michelmore R."/>
        </authorList>
    </citation>
    <scope>NUCLEOTIDE SEQUENCE [LARGE SCALE GENOMIC DNA]</scope>
    <source>
        <strain evidence="1">P6</strain>
    </source>
</reference>
<evidence type="ECO:0000313" key="1">
    <source>
        <dbReference type="EMBL" id="KAI9911035.1"/>
    </source>
</evidence>
<protein>
    <submittedName>
        <fullName evidence="1">Uncharacterized protein</fullName>
    </submittedName>
</protein>
<dbReference type="EMBL" id="CM047585">
    <property type="protein sequence ID" value="KAI9911035.1"/>
    <property type="molecule type" value="Genomic_DNA"/>
</dbReference>
<comment type="caution">
    <text evidence="1">The sequence shown here is derived from an EMBL/GenBank/DDBJ whole genome shotgun (WGS) entry which is preliminary data.</text>
</comment>
<sequence>MLRTLTSRGRSQPLRQSAEPFSCSRLPLRQTLRAWSSRMIHRQVSKRRLHSFPSQAVSNMSEPEMVRRLMRSQRMWWWVGSFILGGVGIVAFGPELKLGMSKHTADVASRSLQDETLRDNTRALASQIVQTVLNDPKVLDQASMFLQRLLMMESTRGALQRLVTQTLQDPQTRSHVAALTKQTVRVLLDDPETVRQMVDFLRSAVVAPETKEALMLLLDQLMHDDQTRANVTHLLAHTLLQDIVKQSVGETLRASVHDVLNRRDVQDHTKEFISDVIRDQTVQAQGGEAIWETFKYALTPTWLTRRWETPVPLSKEPAVTTPVTEAAKVMVTVSAANSFGVSQKTTDEKDGKASTIETEACSKRQVELKSEEDQKRESTPSTAPSSHACYGTM</sequence>
<dbReference type="Proteomes" id="UP001163321">
    <property type="component" value="Chromosome 6"/>
</dbReference>
<evidence type="ECO:0000313" key="2">
    <source>
        <dbReference type="Proteomes" id="UP001163321"/>
    </source>
</evidence>
<proteinExistence type="predicted"/>
<organism evidence="1 2">
    <name type="scientific">Peronosclerospora sorghi</name>
    <dbReference type="NCBI Taxonomy" id="230839"/>
    <lineage>
        <taxon>Eukaryota</taxon>
        <taxon>Sar</taxon>
        <taxon>Stramenopiles</taxon>
        <taxon>Oomycota</taxon>
        <taxon>Peronosporomycetes</taxon>
        <taxon>Peronosporales</taxon>
        <taxon>Peronosporaceae</taxon>
        <taxon>Peronosclerospora</taxon>
    </lineage>
</organism>
<accession>A0ACC0VWT5</accession>